<sequence>MAMQPASAAASAAPPCAPGSEFELHFIGELEFGFDFPGVSEEGLFVDFAAEAGADWLPIARKEGFVGQTQTCYADAGGVYVFNHPVDFHFIADSVAGWPHLHLQVFKLDAAGRIETLCYGSVCLPSAPGHAELTCRTWRPLARSVMEEARAVTGVLGSDPGALSASRAEVLDAKTEARAKMATKTSGSIRVSLDTIFRNASKHQILTR</sequence>
<dbReference type="Proteomes" id="UP001178507">
    <property type="component" value="Unassembled WGS sequence"/>
</dbReference>
<dbReference type="PANTHER" id="PTHR12968">
    <property type="entry name" value="B9 DOMAIN-CONTAINING"/>
    <property type="match status" value="1"/>
</dbReference>
<evidence type="ECO:0000256" key="1">
    <source>
        <dbReference type="ARBA" id="ARBA00004120"/>
    </source>
</evidence>
<evidence type="ECO:0000256" key="2">
    <source>
        <dbReference type="ARBA" id="ARBA00022490"/>
    </source>
</evidence>
<dbReference type="Pfam" id="PF07162">
    <property type="entry name" value="B9-C2"/>
    <property type="match status" value="1"/>
</dbReference>
<dbReference type="PROSITE" id="PS51381">
    <property type="entry name" value="C2_B9"/>
    <property type="match status" value="1"/>
</dbReference>
<evidence type="ECO:0000313" key="7">
    <source>
        <dbReference type="EMBL" id="CAJ1405909.1"/>
    </source>
</evidence>
<dbReference type="PANTHER" id="PTHR12968:SF2">
    <property type="entry name" value="B9 DOMAIN-CONTAINING PROTEIN 2"/>
    <property type="match status" value="1"/>
</dbReference>
<keyword evidence="8" id="KW-1185">Reference proteome</keyword>
<evidence type="ECO:0000256" key="3">
    <source>
        <dbReference type="ARBA" id="ARBA00022794"/>
    </source>
</evidence>
<organism evidence="7 8">
    <name type="scientific">Effrenium voratum</name>
    <dbReference type="NCBI Taxonomy" id="2562239"/>
    <lineage>
        <taxon>Eukaryota</taxon>
        <taxon>Sar</taxon>
        <taxon>Alveolata</taxon>
        <taxon>Dinophyceae</taxon>
        <taxon>Suessiales</taxon>
        <taxon>Symbiodiniaceae</taxon>
        <taxon>Effrenium</taxon>
    </lineage>
</organism>
<dbReference type="GO" id="GO:0060271">
    <property type="term" value="P:cilium assembly"/>
    <property type="evidence" value="ECO:0007669"/>
    <property type="project" value="TreeGrafter"/>
</dbReference>
<dbReference type="InterPro" id="IPR010796">
    <property type="entry name" value="C2_B9-type_dom"/>
</dbReference>
<evidence type="ECO:0000256" key="4">
    <source>
        <dbReference type="ARBA" id="ARBA00023212"/>
    </source>
</evidence>
<keyword evidence="2" id="KW-0963">Cytoplasm</keyword>
<keyword evidence="4" id="KW-0206">Cytoskeleton</keyword>
<dbReference type="AlphaFoldDB" id="A0AA36JIY6"/>
<evidence type="ECO:0000256" key="5">
    <source>
        <dbReference type="ARBA" id="ARBA00023273"/>
    </source>
</evidence>
<comment type="caution">
    <text evidence="7">The sequence shown here is derived from an EMBL/GenBank/DDBJ whole genome shotgun (WGS) entry which is preliminary data.</text>
</comment>
<dbReference type="EMBL" id="CAUJNA010003606">
    <property type="protein sequence ID" value="CAJ1405909.1"/>
    <property type="molecule type" value="Genomic_DNA"/>
</dbReference>
<comment type="subcellular location">
    <subcellularLocation>
        <location evidence="1">Cytoplasm</location>
        <location evidence="1">Cytoskeleton</location>
        <location evidence="1">Cilium basal body</location>
    </subcellularLocation>
</comment>
<keyword evidence="5" id="KW-0966">Cell projection</keyword>
<keyword evidence="3" id="KW-0970">Cilium biogenesis/degradation</keyword>
<accession>A0AA36JIY6</accession>
<name>A0AA36JIY6_9DINO</name>
<gene>
    <name evidence="7" type="ORF">EVOR1521_LOCUS27998</name>
</gene>
<evidence type="ECO:0000313" key="8">
    <source>
        <dbReference type="Proteomes" id="UP001178507"/>
    </source>
</evidence>
<reference evidence="7" key="1">
    <citation type="submission" date="2023-08" db="EMBL/GenBank/DDBJ databases">
        <authorList>
            <person name="Chen Y."/>
            <person name="Shah S."/>
            <person name="Dougan E. K."/>
            <person name="Thang M."/>
            <person name="Chan C."/>
        </authorList>
    </citation>
    <scope>NUCLEOTIDE SEQUENCE</scope>
</reference>
<evidence type="ECO:0000256" key="6">
    <source>
        <dbReference type="ARBA" id="ARBA00039272"/>
    </source>
</evidence>
<dbReference type="GO" id="GO:0036038">
    <property type="term" value="C:MKS complex"/>
    <property type="evidence" value="ECO:0007669"/>
    <property type="project" value="TreeGrafter"/>
</dbReference>
<protein>
    <recommendedName>
        <fullName evidence="6">B9 domain-containing protein 2</fullName>
    </recommendedName>
</protein>
<proteinExistence type="predicted"/>